<dbReference type="Proteomes" id="UP000054248">
    <property type="component" value="Unassembled WGS sequence"/>
</dbReference>
<accession>A0A0C3QC53</accession>
<comment type="similarity">
    <text evidence="3">Belongs to the KTI12 family.</text>
</comment>
<reference evidence="5" key="2">
    <citation type="submission" date="2015-01" db="EMBL/GenBank/DDBJ databases">
        <title>Evolutionary Origins and Diversification of the Mycorrhizal Mutualists.</title>
        <authorList>
            <consortium name="DOE Joint Genome Institute"/>
            <consortium name="Mycorrhizal Genomics Consortium"/>
            <person name="Kohler A."/>
            <person name="Kuo A."/>
            <person name="Nagy L.G."/>
            <person name="Floudas D."/>
            <person name="Copeland A."/>
            <person name="Barry K.W."/>
            <person name="Cichocki N."/>
            <person name="Veneault-Fourrey C."/>
            <person name="LaButti K."/>
            <person name="Lindquist E.A."/>
            <person name="Lipzen A."/>
            <person name="Lundell T."/>
            <person name="Morin E."/>
            <person name="Murat C."/>
            <person name="Riley R."/>
            <person name="Ohm R."/>
            <person name="Sun H."/>
            <person name="Tunlid A."/>
            <person name="Henrissat B."/>
            <person name="Grigoriev I.V."/>
            <person name="Hibbett D.S."/>
            <person name="Martin F."/>
        </authorList>
    </citation>
    <scope>NUCLEOTIDE SEQUENCE [LARGE SCALE GENOMIC DNA]</scope>
    <source>
        <strain evidence="5">MUT 4182</strain>
    </source>
</reference>
<evidence type="ECO:0008006" key="6">
    <source>
        <dbReference type="Google" id="ProtNLM"/>
    </source>
</evidence>
<dbReference type="Gene3D" id="3.40.50.300">
    <property type="entry name" value="P-loop containing nucleotide triphosphate hydrolases"/>
    <property type="match status" value="1"/>
</dbReference>
<dbReference type="InterPro" id="IPR013641">
    <property type="entry name" value="KTI12/PSTK"/>
</dbReference>
<dbReference type="STRING" id="1051891.A0A0C3QC53"/>
<dbReference type="GO" id="GO:0005524">
    <property type="term" value="F:ATP binding"/>
    <property type="evidence" value="ECO:0007669"/>
    <property type="project" value="UniProtKB-KW"/>
</dbReference>
<evidence type="ECO:0000256" key="2">
    <source>
        <dbReference type="ARBA" id="ARBA00022840"/>
    </source>
</evidence>
<dbReference type="HOGENOM" id="CLU_027147_1_1_1"/>
<name>A0A0C3QC53_9AGAM</name>
<sequence>MALVTISGYPASGKTYRAEQLRTYLEGRFSAPDHEGPRLKVVVVSDDSLGVNRSAYDDSRSEKPARGAAFTALTRNLGKDTILIMDGMNYIKGFRYQMHCAGREAQVRMCTIYVASPPDECRKRHEEKDDDKKYKPATFDNLLMRFEEPNSMARWDSPLFTVSDTDEMPLEALWTTIMTGAKAPTNVAVVQNAKPPADALQILESTATTVVSLLSSSPAVTSGTGGRVPLPVSSVRMEINLPARSITLSELQRHKRQFVAVHRKALSQGAQGSLDWIEETVARKFVDYLESHLNT</sequence>
<evidence type="ECO:0000256" key="1">
    <source>
        <dbReference type="ARBA" id="ARBA00022741"/>
    </source>
</evidence>
<dbReference type="SUPFAM" id="SSF52540">
    <property type="entry name" value="P-loop containing nucleoside triphosphate hydrolases"/>
    <property type="match status" value="1"/>
</dbReference>
<dbReference type="Pfam" id="PF08433">
    <property type="entry name" value="KTI12"/>
    <property type="match status" value="1"/>
</dbReference>
<dbReference type="EMBL" id="KN823099">
    <property type="protein sequence ID" value="KIO22856.1"/>
    <property type="molecule type" value="Genomic_DNA"/>
</dbReference>
<evidence type="ECO:0000313" key="4">
    <source>
        <dbReference type="EMBL" id="KIO22856.1"/>
    </source>
</evidence>
<organism evidence="4 5">
    <name type="scientific">Tulasnella calospora MUT 4182</name>
    <dbReference type="NCBI Taxonomy" id="1051891"/>
    <lineage>
        <taxon>Eukaryota</taxon>
        <taxon>Fungi</taxon>
        <taxon>Dikarya</taxon>
        <taxon>Basidiomycota</taxon>
        <taxon>Agaricomycotina</taxon>
        <taxon>Agaricomycetes</taxon>
        <taxon>Cantharellales</taxon>
        <taxon>Tulasnellaceae</taxon>
        <taxon>Tulasnella</taxon>
    </lineage>
</organism>
<keyword evidence="2" id="KW-0067">ATP-binding</keyword>
<evidence type="ECO:0000256" key="3">
    <source>
        <dbReference type="ARBA" id="ARBA00025768"/>
    </source>
</evidence>
<dbReference type="AlphaFoldDB" id="A0A0C3QC53"/>
<proteinExistence type="inferred from homology"/>
<dbReference type="PANTHER" id="PTHR12435">
    <property type="match status" value="1"/>
</dbReference>
<dbReference type="OrthoDB" id="9972657at2759"/>
<dbReference type="InterPro" id="IPR027417">
    <property type="entry name" value="P-loop_NTPase"/>
</dbReference>
<keyword evidence="1" id="KW-0547">Nucleotide-binding</keyword>
<gene>
    <name evidence="4" type="ORF">M407DRAFT_245017</name>
</gene>
<keyword evidence="5" id="KW-1185">Reference proteome</keyword>
<reference evidence="4 5" key="1">
    <citation type="submission" date="2014-04" db="EMBL/GenBank/DDBJ databases">
        <authorList>
            <consortium name="DOE Joint Genome Institute"/>
            <person name="Kuo A."/>
            <person name="Girlanda M."/>
            <person name="Perotto S."/>
            <person name="Kohler A."/>
            <person name="Nagy L.G."/>
            <person name="Floudas D."/>
            <person name="Copeland A."/>
            <person name="Barry K.W."/>
            <person name="Cichocki N."/>
            <person name="Veneault-Fourrey C."/>
            <person name="LaButti K."/>
            <person name="Lindquist E.A."/>
            <person name="Lipzen A."/>
            <person name="Lundell T."/>
            <person name="Morin E."/>
            <person name="Murat C."/>
            <person name="Sun H."/>
            <person name="Tunlid A."/>
            <person name="Henrissat B."/>
            <person name="Grigoriev I.V."/>
            <person name="Hibbett D.S."/>
            <person name="Martin F."/>
            <person name="Nordberg H.P."/>
            <person name="Cantor M.N."/>
            <person name="Hua S.X."/>
        </authorList>
    </citation>
    <scope>NUCLEOTIDE SEQUENCE [LARGE SCALE GENOMIC DNA]</scope>
    <source>
        <strain evidence="4 5">MUT 4182</strain>
    </source>
</reference>
<protein>
    <recommendedName>
        <fullName evidence="6">Chromatin associated protein KTI12</fullName>
    </recommendedName>
</protein>
<evidence type="ECO:0000313" key="5">
    <source>
        <dbReference type="Proteomes" id="UP000054248"/>
    </source>
</evidence>